<dbReference type="RefSeq" id="XP_038057112.1">
    <property type="nucleotide sequence ID" value="XM_038201184.1"/>
</dbReference>
<proteinExistence type="inferred from homology"/>
<dbReference type="GO" id="GO:0005576">
    <property type="term" value="C:extracellular region"/>
    <property type="evidence" value="ECO:0007669"/>
    <property type="project" value="UniProtKB-SubCell"/>
</dbReference>
<dbReference type="Proteomes" id="UP000887568">
    <property type="component" value="Unplaced"/>
</dbReference>
<dbReference type="SUPFAM" id="SSF57501">
    <property type="entry name" value="Cystine-knot cytokines"/>
    <property type="match status" value="1"/>
</dbReference>
<dbReference type="OrthoDB" id="10070312at2759"/>
<evidence type="ECO:0000313" key="6">
    <source>
        <dbReference type="EnsemblMetazoa" id="XP_038057112.1"/>
    </source>
</evidence>
<protein>
    <submittedName>
        <fullName evidence="6">Uncharacterized protein</fullName>
    </submittedName>
</protein>
<feature type="compositionally biased region" description="Basic and acidic residues" evidence="5">
    <location>
        <begin position="27"/>
        <end position="36"/>
    </location>
</feature>
<evidence type="ECO:0000256" key="5">
    <source>
        <dbReference type="SAM" id="MobiDB-lite"/>
    </source>
</evidence>
<dbReference type="EnsemblMetazoa" id="XM_038201184.1">
    <property type="protein sequence ID" value="XP_038057112.1"/>
    <property type="gene ID" value="LOC119728791"/>
</dbReference>
<accession>A0A913ZZW1</accession>
<evidence type="ECO:0000313" key="7">
    <source>
        <dbReference type="Proteomes" id="UP000887568"/>
    </source>
</evidence>
<dbReference type="AlphaFoldDB" id="A0A913ZZW1"/>
<comment type="subcellular location">
    <subcellularLocation>
        <location evidence="1">Secreted</location>
    </subcellularLocation>
</comment>
<dbReference type="Gene3D" id="2.10.90.10">
    <property type="entry name" value="Cystine-knot cytokines"/>
    <property type="match status" value="1"/>
</dbReference>
<dbReference type="Pfam" id="PF06083">
    <property type="entry name" value="IL17"/>
    <property type="match status" value="1"/>
</dbReference>
<evidence type="ECO:0000256" key="3">
    <source>
        <dbReference type="ARBA" id="ARBA00022525"/>
    </source>
</evidence>
<dbReference type="InterPro" id="IPR029034">
    <property type="entry name" value="Cystine-knot_cytokine"/>
</dbReference>
<evidence type="ECO:0000256" key="2">
    <source>
        <dbReference type="ARBA" id="ARBA00007236"/>
    </source>
</evidence>
<sequence length="156" mass="16891">MANPIGGDPPAACPSAPLTLFGPDSLPPDRETHQESNETCPVGDLVQDHWPKSRSATCPWQYVNDYNPNRFPASISQAVCSCARQGCLDPYTSEPRPDLQCSPVSYTVPVLRRGDCVDGVSDIYQDFESVSVACACMRPVMPPVMPIDERPPGIIG</sequence>
<dbReference type="GeneID" id="119728791"/>
<reference evidence="6" key="1">
    <citation type="submission" date="2022-11" db="UniProtKB">
        <authorList>
            <consortium name="EnsemblMetazoa"/>
        </authorList>
    </citation>
    <scope>IDENTIFICATION</scope>
</reference>
<keyword evidence="3" id="KW-0964">Secreted</keyword>
<organism evidence="6 7">
    <name type="scientific">Patiria miniata</name>
    <name type="common">Bat star</name>
    <name type="synonym">Asterina miniata</name>
    <dbReference type="NCBI Taxonomy" id="46514"/>
    <lineage>
        <taxon>Eukaryota</taxon>
        <taxon>Metazoa</taxon>
        <taxon>Echinodermata</taxon>
        <taxon>Eleutherozoa</taxon>
        <taxon>Asterozoa</taxon>
        <taxon>Asteroidea</taxon>
        <taxon>Valvatacea</taxon>
        <taxon>Valvatida</taxon>
        <taxon>Asterinidae</taxon>
        <taxon>Patiria</taxon>
    </lineage>
</organism>
<keyword evidence="4" id="KW-0732">Signal</keyword>
<evidence type="ECO:0000256" key="1">
    <source>
        <dbReference type="ARBA" id="ARBA00004613"/>
    </source>
</evidence>
<name>A0A913ZZW1_PATMI</name>
<comment type="similarity">
    <text evidence="2">Belongs to the IL-17 family.</text>
</comment>
<dbReference type="InterPro" id="IPR010345">
    <property type="entry name" value="IL-17_fam"/>
</dbReference>
<feature type="region of interest" description="Disordered" evidence="5">
    <location>
        <begin position="1"/>
        <end position="44"/>
    </location>
</feature>
<dbReference type="OMA" id="RSATCPW"/>
<keyword evidence="7" id="KW-1185">Reference proteome</keyword>
<evidence type="ECO:0000256" key="4">
    <source>
        <dbReference type="ARBA" id="ARBA00022729"/>
    </source>
</evidence>
<dbReference type="GO" id="GO:0005125">
    <property type="term" value="F:cytokine activity"/>
    <property type="evidence" value="ECO:0007669"/>
    <property type="project" value="InterPro"/>
</dbReference>